<dbReference type="AlphaFoldDB" id="A0A6I3L5Z2"/>
<dbReference type="PRINTS" id="PR00455">
    <property type="entry name" value="HTHTETR"/>
</dbReference>
<feature type="domain" description="HTH tetR-type" evidence="3">
    <location>
        <begin position="20"/>
        <end position="80"/>
    </location>
</feature>
<evidence type="ECO:0000256" key="2">
    <source>
        <dbReference type="PROSITE-ProRule" id="PRU00335"/>
    </source>
</evidence>
<dbReference type="Pfam" id="PF00440">
    <property type="entry name" value="TetR_N"/>
    <property type="match status" value="1"/>
</dbReference>
<dbReference type="PANTHER" id="PTHR30055">
    <property type="entry name" value="HTH-TYPE TRANSCRIPTIONAL REGULATOR RUTR"/>
    <property type="match status" value="1"/>
</dbReference>
<dbReference type="GO" id="GO:0000976">
    <property type="term" value="F:transcription cis-regulatory region binding"/>
    <property type="evidence" value="ECO:0007669"/>
    <property type="project" value="TreeGrafter"/>
</dbReference>
<dbReference type="InterPro" id="IPR001647">
    <property type="entry name" value="HTH_TetR"/>
</dbReference>
<dbReference type="PANTHER" id="PTHR30055:SF241">
    <property type="entry name" value="TRANSCRIPTIONAL REGULATORY PROTEIN"/>
    <property type="match status" value="1"/>
</dbReference>
<organism evidence="4 5">
    <name type="scientific">Nocardia aurantiaca</name>
    <dbReference type="NCBI Taxonomy" id="2675850"/>
    <lineage>
        <taxon>Bacteria</taxon>
        <taxon>Bacillati</taxon>
        <taxon>Actinomycetota</taxon>
        <taxon>Actinomycetes</taxon>
        <taxon>Mycobacteriales</taxon>
        <taxon>Nocardiaceae</taxon>
        <taxon>Nocardia</taxon>
    </lineage>
</organism>
<dbReference type="EMBL" id="WMBB01000017">
    <property type="protein sequence ID" value="MTE16921.1"/>
    <property type="molecule type" value="Genomic_DNA"/>
</dbReference>
<dbReference type="Proteomes" id="UP000432464">
    <property type="component" value="Unassembled WGS sequence"/>
</dbReference>
<name>A0A6I3L5Z2_9NOCA</name>
<dbReference type="InterPro" id="IPR036271">
    <property type="entry name" value="Tet_transcr_reg_TetR-rel_C_sf"/>
</dbReference>
<keyword evidence="1 2" id="KW-0238">DNA-binding</keyword>
<evidence type="ECO:0000259" key="3">
    <source>
        <dbReference type="PROSITE" id="PS50977"/>
    </source>
</evidence>
<dbReference type="InterPro" id="IPR050109">
    <property type="entry name" value="HTH-type_TetR-like_transc_reg"/>
</dbReference>
<accession>A0A6I3L5Z2</accession>
<dbReference type="Gene3D" id="1.10.357.10">
    <property type="entry name" value="Tetracycline Repressor, domain 2"/>
    <property type="match status" value="1"/>
</dbReference>
<proteinExistence type="predicted"/>
<evidence type="ECO:0000313" key="4">
    <source>
        <dbReference type="EMBL" id="MTE16921.1"/>
    </source>
</evidence>
<keyword evidence="5" id="KW-1185">Reference proteome</keyword>
<feature type="DNA-binding region" description="H-T-H motif" evidence="2">
    <location>
        <begin position="43"/>
        <end position="62"/>
    </location>
</feature>
<sequence>MTTQAAKSPAKPARVTKRRAQTRARLLDAAYRVFADLGFGRVRIEDVCAAAGYTRGAFYSQFDSLDELFFTLYDERAIVIADQVTQALSGEAGDPSPDAAIDRIAKTLLLDRDWLLVKTDFLLRAARNSDVAQRLITHRGLLRDVIEQRVIATGIDIPTTLGSAAQAAQAVIAAYDGVTVQILLDNDLNAARAHLKRLLAALLLPSPHQ</sequence>
<evidence type="ECO:0000256" key="1">
    <source>
        <dbReference type="ARBA" id="ARBA00023125"/>
    </source>
</evidence>
<protein>
    <submittedName>
        <fullName evidence="4">TetR family transcriptional regulator</fullName>
    </submittedName>
</protein>
<reference evidence="4 5" key="1">
    <citation type="submission" date="2019-11" db="EMBL/GenBank/DDBJ databases">
        <title>Nocardia sp. nov. CT2-14 isolated from soil.</title>
        <authorList>
            <person name="Kanchanasin P."/>
            <person name="Tanasupawat S."/>
            <person name="Yuki M."/>
            <person name="Kudo T."/>
        </authorList>
    </citation>
    <scope>NUCLEOTIDE SEQUENCE [LARGE SCALE GENOMIC DNA]</scope>
    <source>
        <strain evidence="4 5">CT2-14</strain>
    </source>
</reference>
<evidence type="ECO:0000313" key="5">
    <source>
        <dbReference type="Proteomes" id="UP000432464"/>
    </source>
</evidence>
<dbReference type="PROSITE" id="PS50977">
    <property type="entry name" value="HTH_TETR_2"/>
    <property type="match status" value="1"/>
</dbReference>
<gene>
    <name evidence="4" type="ORF">GLP40_29795</name>
</gene>
<comment type="caution">
    <text evidence="4">The sequence shown here is derived from an EMBL/GenBank/DDBJ whole genome shotgun (WGS) entry which is preliminary data.</text>
</comment>
<dbReference type="SUPFAM" id="SSF46689">
    <property type="entry name" value="Homeodomain-like"/>
    <property type="match status" value="1"/>
</dbReference>
<dbReference type="SUPFAM" id="SSF48498">
    <property type="entry name" value="Tetracyclin repressor-like, C-terminal domain"/>
    <property type="match status" value="1"/>
</dbReference>
<dbReference type="GO" id="GO:0003700">
    <property type="term" value="F:DNA-binding transcription factor activity"/>
    <property type="evidence" value="ECO:0007669"/>
    <property type="project" value="TreeGrafter"/>
</dbReference>
<dbReference type="RefSeq" id="WP_196054847.1">
    <property type="nucleotide sequence ID" value="NZ_WMBB01000017.1"/>
</dbReference>
<dbReference type="InterPro" id="IPR009057">
    <property type="entry name" value="Homeodomain-like_sf"/>
</dbReference>